<dbReference type="InterPro" id="IPR001739">
    <property type="entry name" value="Methyl_CpG_DNA-bd"/>
</dbReference>
<dbReference type="InParanoid" id="A0A7J7DSZ7"/>
<dbReference type="Pfam" id="PF07496">
    <property type="entry name" value="zf-CW"/>
    <property type="match status" value="1"/>
</dbReference>
<protein>
    <submittedName>
        <fullName evidence="12">Methyl-CpG-binding domain-containing protein 2-like</fullName>
    </submittedName>
</protein>
<accession>A0A7J7DSZ7</accession>
<evidence type="ECO:0000256" key="8">
    <source>
        <dbReference type="ARBA" id="ARBA00023242"/>
    </source>
</evidence>
<comment type="subcellular location">
    <subcellularLocation>
        <location evidence="1">Nucleus</location>
    </subcellularLocation>
</comment>
<evidence type="ECO:0000313" key="12">
    <source>
        <dbReference type="EMBL" id="KAF5749409.1"/>
    </source>
</evidence>
<dbReference type="PROSITE" id="PS50982">
    <property type="entry name" value="MBD"/>
    <property type="match status" value="1"/>
</dbReference>
<name>A0A7J7DSZ7_TRIWF</name>
<dbReference type="AlphaFoldDB" id="A0A7J7DSZ7"/>
<evidence type="ECO:0000313" key="13">
    <source>
        <dbReference type="Proteomes" id="UP000593562"/>
    </source>
</evidence>
<gene>
    <name evidence="12" type="ORF">HS088_TW04G01378</name>
</gene>
<feature type="compositionally biased region" description="Basic and acidic residues" evidence="9">
    <location>
        <begin position="43"/>
        <end position="55"/>
    </location>
</feature>
<dbReference type="InterPro" id="IPR016177">
    <property type="entry name" value="DNA-bd_dom_sf"/>
</dbReference>
<dbReference type="OrthoDB" id="10072024at2759"/>
<organism evidence="12 13">
    <name type="scientific">Tripterygium wilfordii</name>
    <name type="common">Thunder God vine</name>
    <dbReference type="NCBI Taxonomy" id="458696"/>
    <lineage>
        <taxon>Eukaryota</taxon>
        <taxon>Viridiplantae</taxon>
        <taxon>Streptophyta</taxon>
        <taxon>Embryophyta</taxon>
        <taxon>Tracheophyta</taxon>
        <taxon>Spermatophyta</taxon>
        <taxon>Magnoliopsida</taxon>
        <taxon>eudicotyledons</taxon>
        <taxon>Gunneridae</taxon>
        <taxon>Pentapetalae</taxon>
        <taxon>rosids</taxon>
        <taxon>fabids</taxon>
        <taxon>Celastrales</taxon>
        <taxon>Celastraceae</taxon>
        <taxon>Tripterygium</taxon>
    </lineage>
</organism>
<evidence type="ECO:0000256" key="6">
    <source>
        <dbReference type="ARBA" id="ARBA00023125"/>
    </source>
</evidence>
<dbReference type="PANTHER" id="PTHR12396">
    <property type="entry name" value="METHYL-CPG BINDING PROTEIN, MBD"/>
    <property type="match status" value="1"/>
</dbReference>
<dbReference type="PROSITE" id="PS51050">
    <property type="entry name" value="ZF_CW"/>
    <property type="match status" value="1"/>
</dbReference>
<dbReference type="FunCoup" id="A0A7J7DSZ7">
    <property type="interactions" value="1538"/>
</dbReference>
<dbReference type="SMART" id="SM00391">
    <property type="entry name" value="MBD"/>
    <property type="match status" value="1"/>
</dbReference>
<dbReference type="EMBL" id="JAAARO010000004">
    <property type="protein sequence ID" value="KAF5749409.1"/>
    <property type="molecule type" value="Genomic_DNA"/>
</dbReference>
<keyword evidence="4" id="KW-0862">Zinc</keyword>
<feature type="domain" description="CW-type" evidence="11">
    <location>
        <begin position="101"/>
        <end position="162"/>
    </location>
</feature>
<sequence>MQSHPEIALLGVKVKQEENGFIDTTAGHVGGSFQRPLDVSSSMEDRSPETGHEDAASNENNSKQLVLYDPGANGDGEIEPVSDPIRCSTLPLTRHLTPPSRILPSIWAFTVQCAKCFKWRLIPTKEKYEEIREHILEQPFVCEVAREWRPDIQCDDPTDISQDDGRLWAIDKPNIAQPPPGWQRLVRIRGEGSTKFADVYYVAPSGKRLRSMVEIQRYLMEHPEYMTDGVTLSQFSFQTPKPLQENYVRKRTTRAAASYDNTNLLESGEAVSPLSWASPNYCDLQHGMPALPPPPYYEARFFDPVVQPLKKRRRTPPSKQLLNQDAIIPNPQVRRAWPL</sequence>
<dbReference type="SUPFAM" id="SSF54171">
    <property type="entry name" value="DNA-binding domain"/>
    <property type="match status" value="1"/>
</dbReference>
<keyword evidence="7" id="KW-0804">Transcription</keyword>
<keyword evidence="8" id="KW-0539">Nucleus</keyword>
<evidence type="ECO:0000256" key="2">
    <source>
        <dbReference type="ARBA" id="ARBA00022723"/>
    </source>
</evidence>
<keyword evidence="2" id="KW-0479">Metal-binding</keyword>
<dbReference type="InterPro" id="IPR011124">
    <property type="entry name" value="Znf_CW"/>
</dbReference>
<dbReference type="FunFam" id="3.30.890.10:FF:000012">
    <property type="entry name" value="Methyl-CpG-binding domain-containing protein 1"/>
    <property type="match status" value="1"/>
</dbReference>
<dbReference type="CDD" id="cd01396">
    <property type="entry name" value="MeCP2_MBD"/>
    <property type="match status" value="1"/>
</dbReference>
<dbReference type="GO" id="GO:0003677">
    <property type="term" value="F:DNA binding"/>
    <property type="evidence" value="ECO:0007669"/>
    <property type="project" value="UniProtKB-KW"/>
</dbReference>
<dbReference type="Pfam" id="PF01429">
    <property type="entry name" value="MBD"/>
    <property type="match status" value="1"/>
</dbReference>
<feature type="domain" description="MBD" evidence="10">
    <location>
        <begin position="168"/>
        <end position="242"/>
    </location>
</feature>
<dbReference type="PANTHER" id="PTHR12396:SF0">
    <property type="entry name" value="METHYL-CPG BINDING DOMAIN PROTEIN-LIKE, ISOFORM C"/>
    <property type="match status" value="1"/>
</dbReference>
<proteinExistence type="predicted"/>
<comment type="caution">
    <text evidence="12">The sequence shown here is derived from an EMBL/GenBank/DDBJ whole genome shotgun (WGS) entry which is preliminary data.</text>
</comment>
<evidence type="ECO:0000259" key="11">
    <source>
        <dbReference type="PROSITE" id="PS51050"/>
    </source>
</evidence>
<evidence type="ECO:0000256" key="3">
    <source>
        <dbReference type="ARBA" id="ARBA00022771"/>
    </source>
</evidence>
<dbReference type="Gene3D" id="3.30.890.10">
    <property type="entry name" value="Methyl-cpg-binding Protein 2, Chain A"/>
    <property type="match status" value="1"/>
</dbReference>
<evidence type="ECO:0000256" key="7">
    <source>
        <dbReference type="ARBA" id="ARBA00023163"/>
    </source>
</evidence>
<keyword evidence="3" id="KW-0863">Zinc-finger</keyword>
<evidence type="ECO:0000256" key="9">
    <source>
        <dbReference type="SAM" id="MobiDB-lite"/>
    </source>
</evidence>
<keyword evidence="13" id="KW-1185">Reference proteome</keyword>
<evidence type="ECO:0000259" key="10">
    <source>
        <dbReference type="PROSITE" id="PS50982"/>
    </source>
</evidence>
<evidence type="ECO:0000256" key="1">
    <source>
        <dbReference type="ARBA" id="ARBA00004123"/>
    </source>
</evidence>
<dbReference type="GO" id="GO:0000118">
    <property type="term" value="C:histone deacetylase complex"/>
    <property type="evidence" value="ECO:0007669"/>
    <property type="project" value="UniProtKB-ARBA"/>
</dbReference>
<evidence type="ECO:0000256" key="5">
    <source>
        <dbReference type="ARBA" id="ARBA00023015"/>
    </source>
</evidence>
<keyword evidence="6" id="KW-0238">DNA-binding</keyword>
<dbReference type="Proteomes" id="UP000593562">
    <property type="component" value="Unassembled WGS sequence"/>
</dbReference>
<evidence type="ECO:0000256" key="4">
    <source>
        <dbReference type="ARBA" id="ARBA00022833"/>
    </source>
</evidence>
<keyword evidence="5" id="KW-0805">Transcription regulation</keyword>
<dbReference type="GO" id="GO:0008270">
    <property type="term" value="F:zinc ion binding"/>
    <property type="evidence" value="ECO:0007669"/>
    <property type="project" value="UniProtKB-KW"/>
</dbReference>
<feature type="region of interest" description="Disordered" evidence="9">
    <location>
        <begin position="23"/>
        <end position="75"/>
    </location>
</feature>
<reference evidence="12 13" key="1">
    <citation type="journal article" date="2020" name="Nat. Commun.">
        <title>Genome of Tripterygium wilfordii and identification of cytochrome P450 involved in triptolide biosynthesis.</title>
        <authorList>
            <person name="Tu L."/>
            <person name="Su P."/>
            <person name="Zhang Z."/>
            <person name="Gao L."/>
            <person name="Wang J."/>
            <person name="Hu T."/>
            <person name="Zhou J."/>
            <person name="Zhang Y."/>
            <person name="Zhao Y."/>
            <person name="Liu Y."/>
            <person name="Song Y."/>
            <person name="Tong Y."/>
            <person name="Lu Y."/>
            <person name="Yang J."/>
            <person name="Xu C."/>
            <person name="Jia M."/>
            <person name="Peters R.J."/>
            <person name="Huang L."/>
            <person name="Gao W."/>
        </authorList>
    </citation>
    <scope>NUCLEOTIDE SEQUENCE [LARGE SCALE GENOMIC DNA]</scope>
    <source>
        <strain evidence="13">cv. XIE 37</strain>
        <tissue evidence="12">Leaf</tissue>
    </source>
</reference>
<dbReference type="Gene3D" id="3.30.40.100">
    <property type="match status" value="1"/>
</dbReference>